<dbReference type="EMBL" id="CAJVPW010000395">
    <property type="protein sequence ID" value="CAG8452677.1"/>
    <property type="molecule type" value="Genomic_DNA"/>
</dbReference>
<feature type="non-terminal residue" evidence="1">
    <location>
        <position position="1"/>
    </location>
</feature>
<dbReference type="Proteomes" id="UP000789366">
    <property type="component" value="Unassembled WGS sequence"/>
</dbReference>
<evidence type="ECO:0000313" key="1">
    <source>
        <dbReference type="EMBL" id="CAG8452677.1"/>
    </source>
</evidence>
<reference evidence="1" key="1">
    <citation type="submission" date="2021-06" db="EMBL/GenBank/DDBJ databases">
        <authorList>
            <person name="Kallberg Y."/>
            <person name="Tangrot J."/>
            <person name="Rosling A."/>
        </authorList>
    </citation>
    <scope>NUCLEOTIDE SEQUENCE</scope>
    <source>
        <strain evidence="1">28 12/20/2015</strain>
    </source>
</reference>
<protein>
    <submittedName>
        <fullName evidence="1">13162_t:CDS:1</fullName>
    </submittedName>
</protein>
<gene>
    <name evidence="1" type="ORF">SPELUC_LOCUS878</name>
</gene>
<accession>A0ACA9K5A3</accession>
<comment type="caution">
    <text evidence="1">The sequence shown here is derived from an EMBL/GenBank/DDBJ whole genome shotgun (WGS) entry which is preliminary data.</text>
</comment>
<sequence length="64" mass="7296">EEKGLLVIIKEREGAGAINAQKYVEVLQKHLVFFCCKLIARFENNAIFQDTTHLSIQHNILENG</sequence>
<evidence type="ECO:0000313" key="2">
    <source>
        <dbReference type="Proteomes" id="UP000789366"/>
    </source>
</evidence>
<keyword evidence="2" id="KW-1185">Reference proteome</keyword>
<proteinExistence type="predicted"/>
<name>A0ACA9K5A3_9GLOM</name>
<organism evidence="1 2">
    <name type="scientific">Cetraspora pellucida</name>
    <dbReference type="NCBI Taxonomy" id="1433469"/>
    <lineage>
        <taxon>Eukaryota</taxon>
        <taxon>Fungi</taxon>
        <taxon>Fungi incertae sedis</taxon>
        <taxon>Mucoromycota</taxon>
        <taxon>Glomeromycotina</taxon>
        <taxon>Glomeromycetes</taxon>
        <taxon>Diversisporales</taxon>
        <taxon>Gigasporaceae</taxon>
        <taxon>Cetraspora</taxon>
    </lineage>
</organism>